<evidence type="ECO:0000313" key="9">
    <source>
        <dbReference type="Proteomes" id="UP000224974"/>
    </source>
</evidence>
<evidence type="ECO:0000256" key="3">
    <source>
        <dbReference type="ARBA" id="ARBA00023004"/>
    </source>
</evidence>
<name>A0A2C6DP99_9GAMM</name>
<evidence type="ECO:0000256" key="1">
    <source>
        <dbReference type="ARBA" id="ARBA00022617"/>
    </source>
</evidence>
<dbReference type="EMBL" id="PDDX01000001">
    <property type="protein sequence ID" value="PHI30523.1"/>
    <property type="molecule type" value="Genomic_DNA"/>
</dbReference>
<keyword evidence="2 4" id="KW-0479">Metal-binding</keyword>
<dbReference type="AlphaFoldDB" id="A0A2C6DP99"/>
<reference evidence="8 10" key="3">
    <citation type="submission" date="2019-03" db="EMBL/GenBank/DDBJ databases">
        <authorList>
            <consortium name="Pathogen Informatics"/>
        </authorList>
    </citation>
    <scope>NUCLEOTIDE SEQUENCE [LARGE SCALE GENOMIC DNA]</scope>
    <source>
        <strain evidence="8 10">NCTC12282</strain>
    </source>
</reference>
<dbReference type="Pfam" id="PF13442">
    <property type="entry name" value="Cytochrome_CBB3"/>
    <property type="match status" value="1"/>
</dbReference>
<dbReference type="GO" id="GO:0046872">
    <property type="term" value="F:metal ion binding"/>
    <property type="evidence" value="ECO:0007669"/>
    <property type="project" value="UniProtKB-KW"/>
</dbReference>
<dbReference type="InterPro" id="IPR009056">
    <property type="entry name" value="Cyt_c-like_dom"/>
</dbReference>
<gene>
    <name evidence="7" type="ORF">CRN84_14840</name>
    <name evidence="8" type="ORF">NCTC12282_04199</name>
</gene>
<dbReference type="Gene3D" id="1.10.760.10">
    <property type="entry name" value="Cytochrome c-like domain"/>
    <property type="match status" value="1"/>
</dbReference>
<dbReference type="STRING" id="1111728.GCA_000427805_00073"/>
<dbReference type="OrthoDB" id="5690796at2"/>
<dbReference type="GO" id="GO:0009055">
    <property type="term" value="F:electron transfer activity"/>
    <property type="evidence" value="ECO:0007669"/>
    <property type="project" value="InterPro"/>
</dbReference>
<keyword evidence="5" id="KW-0732">Signal</keyword>
<accession>A0A2C6DP99</accession>
<reference evidence="9" key="2">
    <citation type="submission" date="2017-09" db="EMBL/GenBank/DDBJ databases">
        <title>FDA dAtabase for Regulatory Grade micrObial Sequences (FDA-ARGOS): Supporting development and validation of Infectious Disease Dx tests.</title>
        <authorList>
            <person name="Minogue T."/>
            <person name="Wolcott M."/>
            <person name="Wasieloski L."/>
            <person name="Aguilar W."/>
            <person name="Moore D."/>
            <person name="Tallon L."/>
            <person name="Sadzewicz L."/>
            <person name="Ott S."/>
            <person name="Zhao X."/>
            <person name="Nagaraj S."/>
            <person name="Vavikolanu K."/>
            <person name="Aluvathingal J."/>
            <person name="Nadendla S."/>
            <person name="Sichtig H."/>
        </authorList>
    </citation>
    <scope>NUCLEOTIDE SEQUENCE [LARGE SCALE GENOMIC DNA]</scope>
    <source>
        <strain evidence="9">FDAARGOS_387</strain>
    </source>
</reference>
<dbReference type="PROSITE" id="PS51007">
    <property type="entry name" value="CYTC"/>
    <property type="match status" value="1"/>
</dbReference>
<sequence>MNISRLALLAVLLVSSGSALAQATQAPNLLYKKNCASCHGRFGEKTALGKARLLTELSQQEIADGLTARKAGTIVGAGNKVKARLSDEDITGLAEFIVTLKR</sequence>
<evidence type="ECO:0000256" key="4">
    <source>
        <dbReference type="PROSITE-ProRule" id="PRU00433"/>
    </source>
</evidence>
<keyword evidence="9" id="KW-1185">Reference proteome</keyword>
<dbReference type="SUPFAM" id="SSF46626">
    <property type="entry name" value="Cytochrome c"/>
    <property type="match status" value="1"/>
</dbReference>
<dbReference type="RefSeq" id="WP_029092731.1">
    <property type="nucleotide sequence ID" value="NZ_BRLG01000001.1"/>
</dbReference>
<dbReference type="Proteomes" id="UP000373449">
    <property type="component" value="Unassembled WGS sequence"/>
</dbReference>
<evidence type="ECO:0000259" key="6">
    <source>
        <dbReference type="PROSITE" id="PS51007"/>
    </source>
</evidence>
<dbReference type="EMBL" id="CAADJA010000002">
    <property type="protein sequence ID" value="VFS49828.1"/>
    <property type="molecule type" value="Genomic_DNA"/>
</dbReference>
<evidence type="ECO:0000313" key="10">
    <source>
        <dbReference type="Proteomes" id="UP000373449"/>
    </source>
</evidence>
<protein>
    <submittedName>
        <fullName evidence="8">Cytochrome c553</fullName>
    </submittedName>
</protein>
<keyword evidence="3 4" id="KW-0408">Iron</keyword>
<feature type="domain" description="Cytochrome c" evidence="6">
    <location>
        <begin position="22"/>
        <end position="101"/>
    </location>
</feature>
<feature type="signal peptide" evidence="5">
    <location>
        <begin position="1"/>
        <end position="21"/>
    </location>
</feature>
<dbReference type="Proteomes" id="UP000224974">
    <property type="component" value="Unassembled WGS sequence"/>
</dbReference>
<organism evidence="7 9">
    <name type="scientific">Budvicia aquatica</name>
    <dbReference type="NCBI Taxonomy" id="82979"/>
    <lineage>
        <taxon>Bacteria</taxon>
        <taxon>Pseudomonadati</taxon>
        <taxon>Pseudomonadota</taxon>
        <taxon>Gammaproteobacteria</taxon>
        <taxon>Enterobacterales</taxon>
        <taxon>Budviciaceae</taxon>
        <taxon>Budvicia</taxon>
    </lineage>
</organism>
<evidence type="ECO:0000256" key="2">
    <source>
        <dbReference type="ARBA" id="ARBA00022723"/>
    </source>
</evidence>
<evidence type="ECO:0000256" key="5">
    <source>
        <dbReference type="SAM" id="SignalP"/>
    </source>
</evidence>
<keyword evidence="1 4" id="KW-0349">Heme</keyword>
<evidence type="ECO:0000313" key="7">
    <source>
        <dbReference type="EMBL" id="PHI30523.1"/>
    </source>
</evidence>
<reference evidence="7" key="1">
    <citation type="submission" date="2017-09" db="EMBL/GenBank/DDBJ databases">
        <title>FDA dAtabase for Regulatory Grade micrObial Sequences (FDA-ARGOS): Supporting development and validation of Infectious Disease Dx tests.</title>
        <authorList>
            <person name="Minogue T."/>
            <person name="Wolcott M."/>
            <person name="Wasieloski L."/>
            <person name="Aguilar W."/>
            <person name="Moore D."/>
            <person name="Tallon L.J."/>
            <person name="Sadzewicz L."/>
            <person name="Ott S."/>
            <person name="Zhao X."/>
            <person name="Nagaraj S."/>
            <person name="Vavikolanu K."/>
            <person name="Aluvathingal J."/>
            <person name="Nadendla S."/>
            <person name="Sichtig H."/>
        </authorList>
    </citation>
    <scope>NUCLEOTIDE SEQUENCE</scope>
    <source>
        <strain evidence="7">FDAARGOS_387</strain>
    </source>
</reference>
<feature type="chain" id="PRO_5033756636" evidence="5">
    <location>
        <begin position="22"/>
        <end position="102"/>
    </location>
</feature>
<proteinExistence type="predicted"/>
<evidence type="ECO:0000313" key="8">
    <source>
        <dbReference type="EMBL" id="VFS49828.1"/>
    </source>
</evidence>
<dbReference type="InterPro" id="IPR036909">
    <property type="entry name" value="Cyt_c-like_dom_sf"/>
</dbReference>
<dbReference type="GO" id="GO:0020037">
    <property type="term" value="F:heme binding"/>
    <property type="evidence" value="ECO:0007669"/>
    <property type="project" value="InterPro"/>
</dbReference>